<gene>
    <name evidence="1" type="ORF">GA0070616_3927</name>
</gene>
<evidence type="ECO:0000313" key="2">
    <source>
        <dbReference type="Proteomes" id="UP000199699"/>
    </source>
</evidence>
<dbReference type="Proteomes" id="UP000199699">
    <property type="component" value="Unassembled WGS sequence"/>
</dbReference>
<accession>A0A1C6SJK9</accession>
<organism evidence="1 2">
    <name type="scientific">Micromonospora nigra</name>
    <dbReference type="NCBI Taxonomy" id="145857"/>
    <lineage>
        <taxon>Bacteria</taxon>
        <taxon>Bacillati</taxon>
        <taxon>Actinomycetota</taxon>
        <taxon>Actinomycetes</taxon>
        <taxon>Micromonosporales</taxon>
        <taxon>Micromonosporaceae</taxon>
        <taxon>Micromonospora</taxon>
    </lineage>
</organism>
<proteinExistence type="predicted"/>
<keyword evidence="2" id="KW-1185">Reference proteome</keyword>
<name>A0A1C6SJK9_9ACTN</name>
<protein>
    <submittedName>
        <fullName evidence="1">Uncharacterized protein</fullName>
    </submittedName>
</protein>
<dbReference type="AlphaFoldDB" id="A0A1C6SJK9"/>
<sequence length="151" mass="16055">MNPHVVQELLPRLVEIAYLKKGSHGEGYKITAQGGRAVINWHEKGRAQVGDFIYAAEGSTVNNRSLIQGSFNKVEGKLGEEVEKALRKIGEAVSASGDAEAAEMYAAFLEELGAEKPKKSVLRVLFEGVCAAVPAVSSLTSAVAAVVTLMK</sequence>
<dbReference type="EMBL" id="FMHT01000003">
    <property type="protein sequence ID" value="SCL29671.1"/>
    <property type="molecule type" value="Genomic_DNA"/>
</dbReference>
<reference evidence="1 2" key="1">
    <citation type="submission" date="2016-06" db="EMBL/GenBank/DDBJ databases">
        <authorList>
            <person name="Kjaerup R.B."/>
            <person name="Dalgaard T.S."/>
            <person name="Juul-Madsen H.R."/>
        </authorList>
    </citation>
    <scope>NUCLEOTIDE SEQUENCE [LARGE SCALE GENOMIC DNA]</scope>
    <source>
        <strain evidence="1 2">DSM 43818</strain>
    </source>
</reference>
<evidence type="ECO:0000313" key="1">
    <source>
        <dbReference type="EMBL" id="SCL29671.1"/>
    </source>
</evidence>